<comment type="caution">
    <text evidence="1">The sequence shown here is derived from an EMBL/GenBank/DDBJ whole genome shotgun (WGS) entry which is preliminary data.</text>
</comment>
<organism evidence="1 2">
    <name type="scientific">Marinobacter adhaerens</name>
    <dbReference type="NCBI Taxonomy" id="1033846"/>
    <lineage>
        <taxon>Bacteria</taxon>
        <taxon>Pseudomonadati</taxon>
        <taxon>Pseudomonadota</taxon>
        <taxon>Gammaproteobacteria</taxon>
        <taxon>Pseudomonadales</taxon>
        <taxon>Marinobacteraceae</taxon>
        <taxon>Marinobacter</taxon>
    </lineage>
</organism>
<evidence type="ECO:0000313" key="2">
    <source>
        <dbReference type="Proteomes" id="UP000536442"/>
    </source>
</evidence>
<gene>
    <name evidence="1" type="ORF">HLV39_09490</name>
</gene>
<keyword evidence="2" id="KW-1185">Reference proteome</keyword>
<sequence length="72" mass="7824">MSDAETREWERLAFVAGRDGIPAAVAFAQQGFKQYTAAIREADSGGNQYGAAYRDSLNTSIAVYELYIAQNG</sequence>
<reference evidence="1 2" key="1">
    <citation type="submission" date="2020-03" db="EMBL/GenBank/DDBJ databases">
        <title>Metagenomic, metatranscriptomic, and metabolomic analyses revealed the key microbes and metabolic features during the fermentation of ganjang, Korean traditional soy sauce.</title>
        <authorList>
            <person name="Chun B.H."/>
            <person name="Jeon C.O."/>
        </authorList>
    </citation>
    <scope>NUCLEOTIDE SEQUENCE [LARGE SCALE GENOMIC DNA]</scope>
    <source>
        <strain evidence="1 2">KG14</strain>
    </source>
</reference>
<dbReference type="Proteomes" id="UP000536442">
    <property type="component" value="Unassembled WGS sequence"/>
</dbReference>
<protein>
    <submittedName>
        <fullName evidence="1">Uncharacterized protein</fullName>
    </submittedName>
</protein>
<dbReference type="EMBL" id="JABEVQ010000004">
    <property type="protein sequence ID" value="NWN91723.1"/>
    <property type="molecule type" value="Genomic_DNA"/>
</dbReference>
<accession>A0A851HRT5</accession>
<name>A0A851HRT5_9GAMM</name>
<evidence type="ECO:0000313" key="1">
    <source>
        <dbReference type="EMBL" id="NWN91723.1"/>
    </source>
</evidence>
<proteinExistence type="predicted"/>
<dbReference type="AlphaFoldDB" id="A0A851HRT5"/>